<evidence type="ECO:0000313" key="4">
    <source>
        <dbReference type="EMBL" id="TQM13647.1"/>
    </source>
</evidence>
<keyword evidence="2" id="KW-0012">Acyltransferase</keyword>
<reference evidence="4 5" key="1">
    <citation type="submission" date="2019-06" db="EMBL/GenBank/DDBJ databases">
        <title>Sequencing the genomes of 1000 actinobacteria strains.</title>
        <authorList>
            <person name="Klenk H.-P."/>
        </authorList>
    </citation>
    <scope>NUCLEOTIDE SEQUENCE [LARGE SCALE GENOMIC DNA]</scope>
    <source>
        <strain evidence="4 5">DSM 45301</strain>
    </source>
</reference>
<sequence length="157" mass="17347">MAEILVRHAEPDEAEALTGLTRRSKAHWGYPREMLDRWADVLSISPAAIRDGRVVVAERDGALLGYYQLTGRPPHGDLADLFLEPEAIGTGLGRTLWEHALDAARRAGFDTVTLESDPHAEGFYLRMGAELVGEREVAPGRWLPVLRITVPQGDPTR</sequence>
<accession>A0A543DWC4</accession>
<evidence type="ECO:0000259" key="3">
    <source>
        <dbReference type="PROSITE" id="PS51186"/>
    </source>
</evidence>
<keyword evidence="5" id="KW-1185">Reference proteome</keyword>
<proteinExistence type="predicted"/>
<dbReference type="SUPFAM" id="SSF55729">
    <property type="entry name" value="Acyl-CoA N-acyltransferases (Nat)"/>
    <property type="match status" value="1"/>
</dbReference>
<dbReference type="Pfam" id="PF00583">
    <property type="entry name" value="Acetyltransf_1"/>
    <property type="match status" value="1"/>
</dbReference>
<organism evidence="4 5">
    <name type="scientific">Pseudonocardia kunmingensis</name>
    <dbReference type="NCBI Taxonomy" id="630975"/>
    <lineage>
        <taxon>Bacteria</taxon>
        <taxon>Bacillati</taxon>
        <taxon>Actinomycetota</taxon>
        <taxon>Actinomycetes</taxon>
        <taxon>Pseudonocardiales</taxon>
        <taxon>Pseudonocardiaceae</taxon>
        <taxon>Pseudonocardia</taxon>
    </lineage>
</organism>
<dbReference type="InterPro" id="IPR016181">
    <property type="entry name" value="Acyl_CoA_acyltransferase"/>
</dbReference>
<feature type="domain" description="N-acetyltransferase" evidence="3">
    <location>
        <begin position="4"/>
        <end position="149"/>
    </location>
</feature>
<dbReference type="PANTHER" id="PTHR43877:SF1">
    <property type="entry name" value="ACETYLTRANSFERASE"/>
    <property type="match status" value="1"/>
</dbReference>
<evidence type="ECO:0000256" key="1">
    <source>
        <dbReference type="ARBA" id="ARBA00022679"/>
    </source>
</evidence>
<comment type="caution">
    <text evidence="4">The sequence shown here is derived from an EMBL/GenBank/DDBJ whole genome shotgun (WGS) entry which is preliminary data.</text>
</comment>
<dbReference type="Proteomes" id="UP000315677">
    <property type="component" value="Unassembled WGS sequence"/>
</dbReference>
<dbReference type="GO" id="GO:0016747">
    <property type="term" value="F:acyltransferase activity, transferring groups other than amino-acyl groups"/>
    <property type="evidence" value="ECO:0007669"/>
    <property type="project" value="InterPro"/>
</dbReference>
<keyword evidence="1 4" id="KW-0808">Transferase</keyword>
<dbReference type="PANTHER" id="PTHR43877">
    <property type="entry name" value="AMINOALKYLPHOSPHONATE N-ACETYLTRANSFERASE-RELATED-RELATED"/>
    <property type="match status" value="1"/>
</dbReference>
<dbReference type="EMBL" id="VFPA01000001">
    <property type="protein sequence ID" value="TQM13647.1"/>
    <property type="molecule type" value="Genomic_DNA"/>
</dbReference>
<name>A0A543DWC4_9PSEU</name>
<dbReference type="CDD" id="cd04301">
    <property type="entry name" value="NAT_SF"/>
    <property type="match status" value="1"/>
</dbReference>
<evidence type="ECO:0000313" key="5">
    <source>
        <dbReference type="Proteomes" id="UP000315677"/>
    </source>
</evidence>
<dbReference type="InterPro" id="IPR050832">
    <property type="entry name" value="Bact_Acetyltransf"/>
</dbReference>
<gene>
    <name evidence="4" type="ORF">FB558_0400</name>
</gene>
<evidence type="ECO:0000256" key="2">
    <source>
        <dbReference type="ARBA" id="ARBA00023315"/>
    </source>
</evidence>
<dbReference type="Gene3D" id="3.40.630.30">
    <property type="match status" value="1"/>
</dbReference>
<protein>
    <submittedName>
        <fullName evidence="4">Putative N-acetyltransferase YhbS</fullName>
    </submittedName>
</protein>
<dbReference type="InterPro" id="IPR000182">
    <property type="entry name" value="GNAT_dom"/>
</dbReference>
<dbReference type="AlphaFoldDB" id="A0A543DWC4"/>
<dbReference type="RefSeq" id="WP_142047525.1">
    <property type="nucleotide sequence ID" value="NZ_VFPA01000001.1"/>
</dbReference>
<dbReference type="PROSITE" id="PS51186">
    <property type="entry name" value="GNAT"/>
    <property type="match status" value="1"/>
</dbReference>
<dbReference type="OrthoDB" id="164032at2"/>